<name>A0A5C6C4X2_9BACT</name>
<dbReference type="Proteomes" id="UP000319908">
    <property type="component" value="Unassembled WGS sequence"/>
</dbReference>
<evidence type="ECO:0000313" key="4">
    <source>
        <dbReference type="Proteomes" id="UP000319908"/>
    </source>
</evidence>
<dbReference type="Gene3D" id="3.90.1010.10">
    <property type="match status" value="1"/>
</dbReference>
<sequence>MPHPQDNPDDQDIYQENVLDHYEDPYNRGALASATHAHDGKNPLCGDKIHIDLRLDDQGRVAQAWFDGDGCVISQASASMLLEEIEGKSIEEVEKFSADNMLHLFGPQLTPNRQKCCLLSWKVLQGALKRPVGTDADVSVTENDDEIDSGQSTSFGGPSLEEEQ</sequence>
<dbReference type="NCBIfam" id="TIGR01994">
    <property type="entry name" value="SUF_scaf_2"/>
    <property type="match status" value="1"/>
</dbReference>
<dbReference type="AlphaFoldDB" id="A0A5C6C4X2"/>
<reference evidence="3 4" key="1">
    <citation type="journal article" date="2020" name="Antonie Van Leeuwenhoek">
        <title>Rhodopirellula heiligendammensis sp. nov., Rhodopirellula pilleata sp. nov., and Rhodopirellula solitaria sp. nov. isolated from natural or artificial marine surfaces in Northern Germany and California, USA, and emended description of the genus Rhodopirellula.</title>
        <authorList>
            <person name="Kallscheuer N."/>
            <person name="Wiegand S."/>
            <person name="Jogler M."/>
            <person name="Boedeker C."/>
            <person name="Peeters S.H."/>
            <person name="Rast P."/>
            <person name="Heuer A."/>
            <person name="Jetten M.S.M."/>
            <person name="Rohde M."/>
            <person name="Jogler C."/>
        </authorList>
    </citation>
    <scope>NUCLEOTIDE SEQUENCE [LARGE SCALE GENOMIC DNA]</scope>
    <source>
        <strain evidence="3 4">Poly21</strain>
    </source>
</reference>
<proteinExistence type="predicted"/>
<dbReference type="GO" id="GO:0051536">
    <property type="term" value="F:iron-sulfur cluster binding"/>
    <property type="evidence" value="ECO:0007669"/>
    <property type="project" value="InterPro"/>
</dbReference>
<feature type="domain" description="NIF system FeS cluster assembly NifU N-terminal" evidence="2">
    <location>
        <begin position="14"/>
        <end position="129"/>
    </location>
</feature>
<dbReference type="GO" id="GO:0005506">
    <property type="term" value="F:iron ion binding"/>
    <property type="evidence" value="ECO:0007669"/>
    <property type="project" value="InterPro"/>
</dbReference>
<evidence type="ECO:0000259" key="2">
    <source>
        <dbReference type="Pfam" id="PF01592"/>
    </source>
</evidence>
<comment type="caution">
    <text evidence="3">The sequence shown here is derived from an EMBL/GenBank/DDBJ whole genome shotgun (WGS) entry which is preliminary data.</text>
</comment>
<dbReference type="EMBL" id="SJPU01000001">
    <property type="protein sequence ID" value="TWU19603.1"/>
    <property type="molecule type" value="Genomic_DNA"/>
</dbReference>
<dbReference type="RefSeq" id="WP_146406381.1">
    <property type="nucleotide sequence ID" value="NZ_SJPU01000001.1"/>
</dbReference>
<feature type="region of interest" description="Disordered" evidence="1">
    <location>
        <begin position="134"/>
        <end position="164"/>
    </location>
</feature>
<dbReference type="SUPFAM" id="SSF82649">
    <property type="entry name" value="SufE/NifU"/>
    <property type="match status" value="1"/>
</dbReference>
<gene>
    <name evidence="3" type="primary">nifU</name>
    <name evidence="3" type="ORF">Poly21_17780</name>
</gene>
<protein>
    <submittedName>
        <fullName evidence="3">NifU-like protein</fullName>
    </submittedName>
</protein>
<keyword evidence="4" id="KW-1185">Reference proteome</keyword>
<dbReference type="CDD" id="cd06664">
    <property type="entry name" value="IscU_like"/>
    <property type="match status" value="1"/>
</dbReference>
<evidence type="ECO:0000313" key="3">
    <source>
        <dbReference type="EMBL" id="TWU19603.1"/>
    </source>
</evidence>
<dbReference type="OrthoDB" id="9804157at2"/>
<dbReference type="InterPro" id="IPR002871">
    <property type="entry name" value="NIF_FeS_clus_asmbl_NifU_N"/>
</dbReference>
<dbReference type="PANTHER" id="PTHR10093">
    <property type="entry name" value="IRON-SULFUR CLUSTER ASSEMBLY ENZYME NIFU HOMOLOG"/>
    <property type="match status" value="1"/>
</dbReference>
<organism evidence="3 4">
    <name type="scientific">Allorhodopirellula heiligendammensis</name>
    <dbReference type="NCBI Taxonomy" id="2714739"/>
    <lineage>
        <taxon>Bacteria</taxon>
        <taxon>Pseudomonadati</taxon>
        <taxon>Planctomycetota</taxon>
        <taxon>Planctomycetia</taxon>
        <taxon>Pirellulales</taxon>
        <taxon>Pirellulaceae</taxon>
        <taxon>Allorhodopirellula</taxon>
    </lineage>
</organism>
<accession>A0A5C6C4X2</accession>
<dbReference type="GO" id="GO:0016226">
    <property type="term" value="P:iron-sulfur cluster assembly"/>
    <property type="evidence" value="ECO:0007669"/>
    <property type="project" value="InterPro"/>
</dbReference>
<evidence type="ECO:0000256" key="1">
    <source>
        <dbReference type="SAM" id="MobiDB-lite"/>
    </source>
</evidence>
<dbReference type="Pfam" id="PF01592">
    <property type="entry name" value="NifU_N"/>
    <property type="match status" value="1"/>
</dbReference>